<evidence type="ECO:0000313" key="7">
    <source>
        <dbReference type="Proteomes" id="UP000554482"/>
    </source>
</evidence>
<dbReference type="PANTHER" id="PTHR31225:SF252">
    <property type="entry name" value="TERPENE SYNTHASE 12-RELATED"/>
    <property type="match status" value="1"/>
</dbReference>
<evidence type="ECO:0000259" key="4">
    <source>
        <dbReference type="Pfam" id="PF01397"/>
    </source>
</evidence>
<dbReference type="GO" id="GO:0000287">
    <property type="term" value="F:magnesium ion binding"/>
    <property type="evidence" value="ECO:0007669"/>
    <property type="project" value="InterPro"/>
</dbReference>
<evidence type="ECO:0000259" key="5">
    <source>
        <dbReference type="Pfam" id="PF03936"/>
    </source>
</evidence>
<dbReference type="GO" id="GO:0010333">
    <property type="term" value="F:terpene synthase activity"/>
    <property type="evidence" value="ECO:0007669"/>
    <property type="project" value="InterPro"/>
</dbReference>
<dbReference type="InterPro" id="IPR001906">
    <property type="entry name" value="Terpene_synth_N"/>
</dbReference>
<dbReference type="PANTHER" id="PTHR31225">
    <property type="entry name" value="OS04G0344100 PROTEIN-RELATED"/>
    <property type="match status" value="1"/>
</dbReference>
<proteinExistence type="predicted"/>
<dbReference type="SUPFAM" id="SSF48239">
    <property type="entry name" value="Terpenoid cyclases/Protein prenyltransferases"/>
    <property type="match status" value="1"/>
</dbReference>
<dbReference type="Pfam" id="PF03936">
    <property type="entry name" value="Terpene_synth_C"/>
    <property type="match status" value="1"/>
</dbReference>
<dbReference type="InterPro" id="IPR036965">
    <property type="entry name" value="Terpene_synth_N_sf"/>
</dbReference>
<dbReference type="InterPro" id="IPR044814">
    <property type="entry name" value="Terpene_cyclase_plant_C1"/>
</dbReference>
<dbReference type="SUPFAM" id="SSF48576">
    <property type="entry name" value="Terpenoid synthases"/>
    <property type="match status" value="1"/>
</dbReference>
<evidence type="ECO:0000256" key="1">
    <source>
        <dbReference type="ARBA" id="ARBA00001946"/>
    </source>
</evidence>
<dbReference type="OrthoDB" id="1936865at2759"/>
<dbReference type="SFLD" id="SFLDS00005">
    <property type="entry name" value="Isoprenoid_Synthase_Type_I"/>
    <property type="match status" value="1"/>
</dbReference>
<organism evidence="6 7">
    <name type="scientific">Thalictrum thalictroides</name>
    <name type="common">Rue-anemone</name>
    <name type="synonym">Anemone thalictroides</name>
    <dbReference type="NCBI Taxonomy" id="46969"/>
    <lineage>
        <taxon>Eukaryota</taxon>
        <taxon>Viridiplantae</taxon>
        <taxon>Streptophyta</taxon>
        <taxon>Embryophyta</taxon>
        <taxon>Tracheophyta</taxon>
        <taxon>Spermatophyta</taxon>
        <taxon>Magnoliopsida</taxon>
        <taxon>Ranunculales</taxon>
        <taxon>Ranunculaceae</taxon>
        <taxon>Thalictroideae</taxon>
        <taxon>Thalictrum</taxon>
    </lineage>
</organism>
<dbReference type="InterPro" id="IPR034741">
    <property type="entry name" value="Terpene_cyclase-like_1_C"/>
</dbReference>
<accession>A0A7J6VL70</accession>
<dbReference type="EMBL" id="JABWDY010030666">
    <property type="protein sequence ID" value="KAF5185467.1"/>
    <property type="molecule type" value="Genomic_DNA"/>
</dbReference>
<dbReference type="Proteomes" id="UP000554482">
    <property type="component" value="Unassembled WGS sequence"/>
</dbReference>
<sequence>MCSGNLSLRQEVTMALTLNFQANTCLSTYSTPRIGSVKALSNVRCRANIGTSESLVLRRSANYQPSIWDFDYIQSLNSKYTGKTWESRAKMLKESIRCTVFNSDGEMGFITRLEMIDHLGRLGVSYHFQEEIRKFLDSIAISINNPETDAEDLHVVALYFRVLRQYEYQISPDVFNCFKDNIGQFKWNLCKDIKGMLSLYEASHLAFQDEDILDEAKAFTLTHLKDINVPMASNLAKEVKHSLELPLHWRMLRLEARWYIEVCKNEGKLNPALLEFATLDFNMVQAIHQNDLKEMTRWWENLGLGSHPKLSFARDRIMENFLWTTGVIFDPQFDYCRRGLTKVNSLITTIDDVYDIYGTLDELELFTAAVERWDISTIGQLPDYMKLCFLALYNTINEMAYVTLKEQGWDIIRYLKKSWADLCRAYLIEAKWYNDNYTPTLEEYLDNAWISISGPVILVHAYFFLKQEITMDTLECLEIYPKLIRCSSMILRLSDDLGTSTAELERGDVSKSIQCYMNENGVSEEVARKYIGNLINDIWKKMNKYRSHTSLFSKTYVGVAVNLARMAQCMYQYGDGHGVPDQETKDRVFSLLVEPILLV</sequence>
<protein>
    <submittedName>
        <fullName evidence="6">Myrcene synthase protein</fullName>
    </submittedName>
</protein>
<dbReference type="CDD" id="cd00684">
    <property type="entry name" value="Terpene_cyclase_plant_C1"/>
    <property type="match status" value="1"/>
</dbReference>
<name>A0A7J6VL70_THATH</name>
<dbReference type="InterPro" id="IPR050148">
    <property type="entry name" value="Terpene_synthase-like"/>
</dbReference>
<dbReference type="AlphaFoldDB" id="A0A7J6VL70"/>
<dbReference type="Gene3D" id="1.10.600.10">
    <property type="entry name" value="Farnesyl Diphosphate Synthase"/>
    <property type="match status" value="1"/>
</dbReference>
<dbReference type="GO" id="GO:0016102">
    <property type="term" value="P:diterpenoid biosynthetic process"/>
    <property type="evidence" value="ECO:0007669"/>
    <property type="project" value="InterPro"/>
</dbReference>
<dbReference type="SFLD" id="SFLDG01019">
    <property type="entry name" value="Terpene_Cyclase_Like_1_C_Termi"/>
    <property type="match status" value="1"/>
</dbReference>
<evidence type="ECO:0000256" key="3">
    <source>
        <dbReference type="ARBA" id="ARBA00022842"/>
    </source>
</evidence>
<keyword evidence="2" id="KW-0479">Metal-binding</keyword>
<evidence type="ECO:0000256" key="2">
    <source>
        <dbReference type="ARBA" id="ARBA00022723"/>
    </source>
</evidence>
<keyword evidence="3" id="KW-0460">Magnesium</keyword>
<feature type="domain" description="Terpene synthase metal-binding" evidence="5">
    <location>
        <begin position="305"/>
        <end position="541"/>
    </location>
</feature>
<comment type="caution">
    <text evidence="6">The sequence shown here is derived from an EMBL/GenBank/DDBJ whole genome shotgun (WGS) entry which is preliminary data.</text>
</comment>
<keyword evidence="7" id="KW-1185">Reference proteome</keyword>
<gene>
    <name evidence="6" type="ORF">FRX31_024946</name>
</gene>
<evidence type="ECO:0000313" key="6">
    <source>
        <dbReference type="EMBL" id="KAF5185467.1"/>
    </source>
</evidence>
<dbReference type="SFLD" id="SFLDG01604">
    <property type="entry name" value="Terpene_Cyclase_Like_1_C_Termi"/>
    <property type="match status" value="1"/>
</dbReference>
<reference evidence="6 7" key="1">
    <citation type="submission" date="2020-06" db="EMBL/GenBank/DDBJ databases">
        <title>Transcriptomic and genomic resources for Thalictrum thalictroides and T. hernandezii: Facilitating candidate gene discovery in an emerging model plant lineage.</title>
        <authorList>
            <person name="Arias T."/>
            <person name="Riano-Pachon D.M."/>
            <person name="Di Stilio V.S."/>
        </authorList>
    </citation>
    <scope>NUCLEOTIDE SEQUENCE [LARGE SCALE GENOMIC DNA]</scope>
    <source>
        <strain evidence="7">cv. WT478/WT964</strain>
        <tissue evidence="6">Leaves</tissue>
    </source>
</reference>
<dbReference type="Pfam" id="PF01397">
    <property type="entry name" value="Terpene_synth"/>
    <property type="match status" value="1"/>
</dbReference>
<dbReference type="FunFam" id="1.50.10.130:FF:000001">
    <property type="entry name" value="Isoprene synthase, chloroplastic"/>
    <property type="match status" value="1"/>
</dbReference>
<dbReference type="FunFam" id="1.10.600.10:FF:000007">
    <property type="entry name" value="Isoprene synthase, chloroplastic"/>
    <property type="match status" value="1"/>
</dbReference>
<dbReference type="InterPro" id="IPR005630">
    <property type="entry name" value="Terpene_synthase_metal-bd"/>
</dbReference>
<dbReference type="Gene3D" id="1.50.10.130">
    <property type="entry name" value="Terpene synthase, N-terminal domain"/>
    <property type="match status" value="1"/>
</dbReference>
<comment type="cofactor">
    <cofactor evidence="1">
        <name>Mg(2+)</name>
        <dbReference type="ChEBI" id="CHEBI:18420"/>
    </cofactor>
</comment>
<feature type="domain" description="Terpene synthase N-terminal" evidence="4">
    <location>
        <begin position="67"/>
        <end position="243"/>
    </location>
</feature>
<dbReference type="InterPro" id="IPR008930">
    <property type="entry name" value="Terpenoid_cyclase/PrenylTrfase"/>
</dbReference>
<dbReference type="InterPro" id="IPR008949">
    <property type="entry name" value="Isoprenoid_synthase_dom_sf"/>
</dbReference>